<feature type="region of interest" description="Disordered" evidence="1">
    <location>
        <begin position="15"/>
        <end position="56"/>
    </location>
</feature>
<evidence type="ECO:0000256" key="1">
    <source>
        <dbReference type="SAM" id="MobiDB-lite"/>
    </source>
</evidence>
<dbReference type="RefSeq" id="WP_171474924.1">
    <property type="nucleotide sequence ID" value="NZ_CP053452.2"/>
</dbReference>
<dbReference type="EMBL" id="CP053452">
    <property type="protein sequence ID" value="QJX00099.1"/>
    <property type="molecule type" value="Genomic_DNA"/>
</dbReference>
<dbReference type="AlphaFoldDB" id="A0A6M5Z1R3"/>
<dbReference type="KEGG" id="ftj:FTUN_7723"/>
<protein>
    <submittedName>
        <fullName evidence="3">Uncharacterized protein</fullName>
    </submittedName>
</protein>
<reference evidence="4" key="1">
    <citation type="submission" date="2020-05" db="EMBL/GenBank/DDBJ databases">
        <title>Frigoriglobus tundricola gen. nov., sp. nov., a psychrotolerant cellulolytic planctomycete of the family Gemmataceae with two divergent copies of 16S rRNA gene.</title>
        <authorList>
            <person name="Kulichevskaya I.S."/>
            <person name="Ivanova A.A."/>
            <person name="Naumoff D.G."/>
            <person name="Beletsky A.V."/>
            <person name="Rijpstra W.I.C."/>
            <person name="Sinninghe Damste J.S."/>
            <person name="Mardanov A.V."/>
            <person name="Ravin N.V."/>
            <person name="Dedysh S.N."/>
        </authorList>
    </citation>
    <scope>NUCLEOTIDE SEQUENCE [LARGE SCALE GENOMIC DNA]</scope>
    <source>
        <strain evidence="4">PL17</strain>
    </source>
</reference>
<sequence length="56" mass="5949">MLRLVLLAAVLAGLTGCGSATSTSAPHKDDKKTGSPEKKHETEKPHDTEKPHATKK</sequence>
<accession>A0A6M5Z1R3</accession>
<proteinExistence type="predicted"/>
<feature type="compositionally biased region" description="Basic and acidic residues" evidence="1">
    <location>
        <begin position="26"/>
        <end position="56"/>
    </location>
</feature>
<dbReference type="Proteomes" id="UP000503447">
    <property type="component" value="Chromosome"/>
</dbReference>
<organism evidence="3 4">
    <name type="scientific">Frigoriglobus tundricola</name>
    <dbReference type="NCBI Taxonomy" id="2774151"/>
    <lineage>
        <taxon>Bacteria</taxon>
        <taxon>Pseudomonadati</taxon>
        <taxon>Planctomycetota</taxon>
        <taxon>Planctomycetia</taxon>
        <taxon>Gemmatales</taxon>
        <taxon>Gemmataceae</taxon>
        <taxon>Frigoriglobus</taxon>
    </lineage>
</organism>
<evidence type="ECO:0000313" key="4">
    <source>
        <dbReference type="Proteomes" id="UP000503447"/>
    </source>
</evidence>
<dbReference type="PROSITE" id="PS51257">
    <property type="entry name" value="PROKAR_LIPOPROTEIN"/>
    <property type="match status" value="1"/>
</dbReference>
<evidence type="ECO:0000313" key="3">
    <source>
        <dbReference type="EMBL" id="QJX00099.1"/>
    </source>
</evidence>
<feature type="chain" id="PRO_5027075228" evidence="2">
    <location>
        <begin position="21"/>
        <end position="56"/>
    </location>
</feature>
<gene>
    <name evidence="3" type="ORF">FTUN_7723</name>
</gene>
<name>A0A6M5Z1R3_9BACT</name>
<evidence type="ECO:0000256" key="2">
    <source>
        <dbReference type="SAM" id="SignalP"/>
    </source>
</evidence>
<feature type="signal peptide" evidence="2">
    <location>
        <begin position="1"/>
        <end position="20"/>
    </location>
</feature>
<keyword evidence="2" id="KW-0732">Signal</keyword>
<keyword evidence="4" id="KW-1185">Reference proteome</keyword>